<comment type="caution">
    <text evidence="5">The sequence shown here is derived from an EMBL/GenBank/DDBJ whole genome shotgun (WGS) entry which is preliminary data.</text>
</comment>
<dbReference type="Proteomes" id="UP001222932">
    <property type="component" value="Unassembled WGS sequence"/>
</dbReference>
<keyword evidence="3" id="KW-0812">Transmembrane</keyword>
<dbReference type="PANTHER" id="PTHR10366:SF564">
    <property type="entry name" value="STEROL-4-ALPHA-CARBOXYLATE 3-DEHYDROGENASE, DECARBOXYLATING"/>
    <property type="match status" value="1"/>
</dbReference>
<organism evidence="5 6">
    <name type="scientific">Cutaneotrichosporon spelunceum</name>
    <dbReference type="NCBI Taxonomy" id="1672016"/>
    <lineage>
        <taxon>Eukaryota</taxon>
        <taxon>Fungi</taxon>
        <taxon>Dikarya</taxon>
        <taxon>Basidiomycota</taxon>
        <taxon>Agaricomycotina</taxon>
        <taxon>Tremellomycetes</taxon>
        <taxon>Trichosporonales</taxon>
        <taxon>Trichosporonaceae</taxon>
        <taxon>Cutaneotrichosporon</taxon>
    </lineage>
</organism>
<keyword evidence="6" id="KW-1185">Reference proteome</keyword>
<name>A0AAD3TPK4_9TREE</name>
<protein>
    <recommendedName>
        <fullName evidence="4">NAD-dependent epimerase/dehydratase domain-containing protein</fullName>
    </recommendedName>
</protein>
<dbReference type="PANTHER" id="PTHR10366">
    <property type="entry name" value="NAD DEPENDENT EPIMERASE/DEHYDRATASE"/>
    <property type="match status" value="1"/>
</dbReference>
<dbReference type="InterPro" id="IPR001509">
    <property type="entry name" value="Epimerase_deHydtase"/>
</dbReference>
<keyword evidence="1" id="KW-0560">Oxidoreductase</keyword>
<reference evidence="5" key="1">
    <citation type="journal article" date="2023" name="BMC Genomics">
        <title>Chromosome-level genome assemblies of Cutaneotrichosporon spp. (Trichosporonales, Basidiomycota) reveal imbalanced evolution between nucleotide sequences and chromosome synteny.</title>
        <authorList>
            <person name="Kobayashi Y."/>
            <person name="Kayamori A."/>
            <person name="Aoki K."/>
            <person name="Shiwa Y."/>
            <person name="Matsutani M."/>
            <person name="Fujita N."/>
            <person name="Sugita T."/>
            <person name="Iwasaki W."/>
            <person name="Tanaka N."/>
            <person name="Takashima M."/>
        </authorList>
    </citation>
    <scope>NUCLEOTIDE SEQUENCE</scope>
    <source>
        <strain evidence="5">HIS016</strain>
    </source>
</reference>
<dbReference type="SUPFAM" id="SSF51735">
    <property type="entry name" value="NAD(P)-binding Rossmann-fold domains"/>
    <property type="match status" value="1"/>
</dbReference>
<evidence type="ECO:0000313" key="6">
    <source>
        <dbReference type="Proteomes" id="UP001222932"/>
    </source>
</evidence>
<sequence>MTASTHVPAKGSLILVTGASGYIASWITLYLLEQGFSVRGTTRTATKGQWMKGMYAARGFDGFEYTVVSDLENEDAFGDAARGVDAIIHTASPFHWNVTTPDDFIKPAVAGTLSALRAASAAQVRRVVITSSYASILENKEPLGEFTFTEDDWNQQSIDEVEAKGTGAWRMHWYRASKTLAERAAWKYVEDNTPPFDVVTICPPYVLGPLIHDVPSPDALNTSAANWYAYLSGQKSADDAIAPAGILCDVRDVARAHVRALLLPEAGGQRFGVATRTFTIQTLLDHVTGNDKLMAAFPDTVRGPPGKPVPPQNWFDCSHSLKVLGIELTHESKTAIDMTESLVEKQKGWSKPV</sequence>
<dbReference type="AlphaFoldDB" id="A0AAD3TPK4"/>
<evidence type="ECO:0000256" key="1">
    <source>
        <dbReference type="ARBA" id="ARBA00023002"/>
    </source>
</evidence>
<dbReference type="EMBL" id="BTCM01000001">
    <property type="protein sequence ID" value="GMK54055.1"/>
    <property type="molecule type" value="Genomic_DNA"/>
</dbReference>
<evidence type="ECO:0000256" key="3">
    <source>
        <dbReference type="SAM" id="Phobius"/>
    </source>
</evidence>
<dbReference type="GO" id="GO:0016616">
    <property type="term" value="F:oxidoreductase activity, acting on the CH-OH group of donors, NAD or NADP as acceptor"/>
    <property type="evidence" value="ECO:0007669"/>
    <property type="project" value="TreeGrafter"/>
</dbReference>
<feature type="transmembrane region" description="Helical" evidence="3">
    <location>
        <begin position="12"/>
        <end position="32"/>
    </location>
</feature>
<evidence type="ECO:0000256" key="2">
    <source>
        <dbReference type="ARBA" id="ARBA00023445"/>
    </source>
</evidence>
<accession>A0AAD3TPK4</accession>
<dbReference type="InterPro" id="IPR036291">
    <property type="entry name" value="NAD(P)-bd_dom_sf"/>
</dbReference>
<keyword evidence="3" id="KW-1133">Transmembrane helix</keyword>
<feature type="domain" description="NAD-dependent epimerase/dehydratase" evidence="4">
    <location>
        <begin position="14"/>
        <end position="269"/>
    </location>
</feature>
<evidence type="ECO:0000313" key="5">
    <source>
        <dbReference type="EMBL" id="GMK54055.1"/>
    </source>
</evidence>
<keyword evidence="3" id="KW-0472">Membrane</keyword>
<dbReference type="Pfam" id="PF01370">
    <property type="entry name" value="Epimerase"/>
    <property type="match status" value="1"/>
</dbReference>
<proteinExistence type="inferred from homology"/>
<comment type="similarity">
    <text evidence="2">Belongs to the NAD(P)-dependent epimerase/dehydratase family. Dihydroflavonol-4-reductase subfamily.</text>
</comment>
<evidence type="ECO:0000259" key="4">
    <source>
        <dbReference type="Pfam" id="PF01370"/>
    </source>
</evidence>
<dbReference type="Gene3D" id="3.40.50.720">
    <property type="entry name" value="NAD(P)-binding Rossmann-like Domain"/>
    <property type="match status" value="1"/>
</dbReference>
<reference evidence="5" key="2">
    <citation type="submission" date="2023-06" db="EMBL/GenBank/DDBJ databases">
        <authorList>
            <person name="Kobayashi Y."/>
            <person name="Kayamori A."/>
            <person name="Aoki K."/>
            <person name="Shiwa Y."/>
            <person name="Fujita N."/>
            <person name="Sugita T."/>
            <person name="Iwasaki W."/>
            <person name="Tanaka N."/>
            <person name="Takashima M."/>
        </authorList>
    </citation>
    <scope>NUCLEOTIDE SEQUENCE</scope>
    <source>
        <strain evidence="5">HIS016</strain>
    </source>
</reference>
<gene>
    <name evidence="5" type="ORF">CspeluHIS016_0106410</name>
</gene>
<dbReference type="InterPro" id="IPR050425">
    <property type="entry name" value="NAD(P)_dehydrat-like"/>
</dbReference>